<dbReference type="Proteomes" id="UP001163096">
    <property type="component" value="Chromosome"/>
</dbReference>
<keyword evidence="3" id="KW-0812">Transmembrane</keyword>
<evidence type="ECO:0000313" key="5">
    <source>
        <dbReference type="Proteomes" id="UP001163096"/>
    </source>
</evidence>
<evidence type="ECO:0000256" key="1">
    <source>
        <dbReference type="SAM" id="Coils"/>
    </source>
</evidence>
<dbReference type="KEGG" id="mou:OU421_08030"/>
<dbReference type="RefSeq" id="WP_268185574.1">
    <property type="nucleotide sequence ID" value="NZ_CP113361.1"/>
</dbReference>
<name>A0A9X9S3T1_METOG</name>
<feature type="coiled-coil region" evidence="1">
    <location>
        <begin position="74"/>
        <end position="113"/>
    </location>
</feature>
<feature type="transmembrane region" description="Helical" evidence="3">
    <location>
        <begin position="133"/>
        <end position="154"/>
    </location>
</feature>
<reference evidence="4" key="1">
    <citation type="submission" date="2022-11" db="EMBL/GenBank/DDBJ databases">
        <title>Complete genome sequence of Methanogenium organophilum DSM 3596.</title>
        <authorList>
            <person name="Chen S.-C."/>
            <person name="Lai S.-J."/>
            <person name="You Y.-T."/>
        </authorList>
    </citation>
    <scope>NUCLEOTIDE SEQUENCE</scope>
    <source>
        <strain evidence="4">DSM 3596</strain>
    </source>
</reference>
<gene>
    <name evidence="4" type="ORF">OU421_08030</name>
</gene>
<dbReference type="GeneID" id="76835042"/>
<organism evidence="4 5">
    <name type="scientific">Methanogenium organophilum</name>
    <dbReference type="NCBI Taxonomy" id="2199"/>
    <lineage>
        <taxon>Archaea</taxon>
        <taxon>Methanobacteriati</taxon>
        <taxon>Methanobacteriota</taxon>
        <taxon>Stenosarchaea group</taxon>
        <taxon>Methanomicrobia</taxon>
        <taxon>Methanomicrobiales</taxon>
        <taxon>Methanomicrobiaceae</taxon>
        <taxon>Methanogenium</taxon>
    </lineage>
</organism>
<feature type="compositionally biased region" description="Polar residues" evidence="2">
    <location>
        <begin position="27"/>
        <end position="44"/>
    </location>
</feature>
<protein>
    <submittedName>
        <fullName evidence="4">Uncharacterized protein</fullName>
    </submittedName>
</protein>
<sequence>MSVESDEKTMSVPSGKDVPGKADASVVLNQLRGNIIPDNTNSESPAMGKNTEDILPPADMNVRDEIPPDTDEIRRKLEDEAADIKIREQLANAKVWEEKQKAIEQERVRQRKEIEREIEAESRKQSASRWKRNAGIGAAIIIVIIAAALLTFSVQPDLPATGDSFPYVSSYNMRIPQAESVDFAGIPVTVSGTGDKVIVSISGGLGTEIGVGEKITLSSPKRMVIRIFGITLFESDYQIVATFRGYVPQTNQNDFAVAVMTTRPVPEWAVNVIMPDGVDVTPISVDTF</sequence>
<keyword evidence="1" id="KW-0175">Coiled coil</keyword>
<dbReference type="EMBL" id="CP113361">
    <property type="protein sequence ID" value="WAI00380.1"/>
    <property type="molecule type" value="Genomic_DNA"/>
</dbReference>
<evidence type="ECO:0000256" key="3">
    <source>
        <dbReference type="SAM" id="Phobius"/>
    </source>
</evidence>
<dbReference type="AlphaFoldDB" id="A0A9X9S3T1"/>
<keyword evidence="3" id="KW-0472">Membrane</keyword>
<keyword evidence="3" id="KW-1133">Transmembrane helix</keyword>
<accession>A0A9X9S3T1</accession>
<proteinExistence type="predicted"/>
<keyword evidence="5" id="KW-1185">Reference proteome</keyword>
<evidence type="ECO:0000256" key="2">
    <source>
        <dbReference type="SAM" id="MobiDB-lite"/>
    </source>
</evidence>
<evidence type="ECO:0000313" key="4">
    <source>
        <dbReference type="EMBL" id="WAI00380.1"/>
    </source>
</evidence>
<feature type="region of interest" description="Disordered" evidence="2">
    <location>
        <begin position="1"/>
        <end position="67"/>
    </location>
</feature>